<dbReference type="InterPro" id="IPR000182">
    <property type="entry name" value="GNAT_dom"/>
</dbReference>
<reference evidence="2 3" key="1">
    <citation type="submission" date="2020-06" db="EMBL/GenBank/DDBJ databases">
        <title>Description of novel acetic acid bacteria.</title>
        <authorList>
            <person name="Sombolestani A."/>
        </authorList>
    </citation>
    <scope>NUCLEOTIDE SEQUENCE [LARGE SCALE GENOMIC DNA]</scope>
    <source>
        <strain evidence="2 3">LMG 27010</strain>
    </source>
</reference>
<evidence type="ECO:0000313" key="3">
    <source>
        <dbReference type="Proteomes" id="UP000585665"/>
    </source>
</evidence>
<dbReference type="GO" id="GO:0016747">
    <property type="term" value="F:acyltransferase activity, transferring groups other than amino-acyl groups"/>
    <property type="evidence" value="ECO:0007669"/>
    <property type="project" value="InterPro"/>
</dbReference>
<comment type="caution">
    <text evidence="2">The sequence shown here is derived from an EMBL/GenBank/DDBJ whole genome shotgun (WGS) entry which is preliminary data.</text>
</comment>
<sequence>MCQSADWSSAVASPLSPPFAPVTLEGHHVRLAPLSHADHDGLVDAVRDAALAGLWYTSVPTPDTMRAEIDRRLGLQAAGSMIPFTVFDVSGTVVGMTTYMHIDAAVPRVEIGSTWYVPAVQRTGLNTEAKFLLLRHAFEGLGCAVVEFRTHFLNQQSRRAIERLGAKLDGVLRAHMRMNDGSVRDTCVYSVLASEWPSVRSHLRWQLDRPRA</sequence>
<name>A0A850PDM5_9PROT</name>
<dbReference type="SUPFAM" id="SSF55729">
    <property type="entry name" value="Acyl-CoA N-acyltransferases (Nat)"/>
    <property type="match status" value="1"/>
</dbReference>
<protein>
    <submittedName>
        <fullName evidence="2">GNAT family N-acetyltransferase</fullName>
    </submittedName>
</protein>
<keyword evidence="2" id="KW-0808">Transferase</keyword>
<keyword evidence="3" id="KW-1185">Reference proteome</keyword>
<dbReference type="PANTHER" id="PTHR43610:SF1">
    <property type="entry name" value="N-ACETYLTRANSFERASE DOMAIN-CONTAINING PROTEIN"/>
    <property type="match status" value="1"/>
</dbReference>
<organism evidence="2 3">
    <name type="scientific">Ameyamaea chiangmaiensis</name>
    <dbReference type="NCBI Taxonomy" id="442969"/>
    <lineage>
        <taxon>Bacteria</taxon>
        <taxon>Pseudomonadati</taxon>
        <taxon>Pseudomonadota</taxon>
        <taxon>Alphaproteobacteria</taxon>
        <taxon>Acetobacterales</taxon>
        <taxon>Acetobacteraceae</taxon>
        <taxon>Ameyamaea</taxon>
    </lineage>
</organism>
<gene>
    <name evidence="2" type="ORF">HUK82_08385</name>
</gene>
<dbReference type="Gene3D" id="3.40.630.30">
    <property type="match status" value="1"/>
</dbReference>
<evidence type="ECO:0000313" key="2">
    <source>
        <dbReference type="EMBL" id="NVN40580.1"/>
    </source>
</evidence>
<proteinExistence type="predicted"/>
<dbReference type="EMBL" id="JABXXR010000051">
    <property type="protein sequence ID" value="NVN40580.1"/>
    <property type="molecule type" value="Genomic_DNA"/>
</dbReference>
<dbReference type="InterPro" id="IPR016181">
    <property type="entry name" value="Acyl_CoA_acyltransferase"/>
</dbReference>
<evidence type="ECO:0000259" key="1">
    <source>
        <dbReference type="PROSITE" id="PS51186"/>
    </source>
</evidence>
<dbReference type="PROSITE" id="PS51186">
    <property type="entry name" value="GNAT"/>
    <property type="match status" value="1"/>
</dbReference>
<dbReference type="Pfam" id="PF13302">
    <property type="entry name" value="Acetyltransf_3"/>
    <property type="match status" value="1"/>
</dbReference>
<feature type="domain" description="N-acetyltransferase" evidence="1">
    <location>
        <begin position="29"/>
        <end position="194"/>
    </location>
</feature>
<dbReference type="PANTHER" id="PTHR43610">
    <property type="entry name" value="BLL6696 PROTEIN"/>
    <property type="match status" value="1"/>
</dbReference>
<accession>A0A850PDM5</accession>
<dbReference type="Proteomes" id="UP000585665">
    <property type="component" value="Unassembled WGS sequence"/>
</dbReference>
<dbReference type="AlphaFoldDB" id="A0A850PDM5"/>